<dbReference type="InterPro" id="IPR006121">
    <property type="entry name" value="HMA_dom"/>
</dbReference>
<sequence length="78" mass="8143">MPGSRELRFSVQNMSCASCVGRVERALLALPGVALPFNLRREGVGKTWGSGCCSAVCASQLPIKNGGPHDGNVMRALG</sequence>
<name>A0A5P3AMT4_9RHOB</name>
<dbReference type="EMBL" id="CP031600">
    <property type="protein sequence ID" value="QEW30003.1"/>
    <property type="molecule type" value="Genomic_DNA"/>
</dbReference>
<dbReference type="InterPro" id="IPR036163">
    <property type="entry name" value="HMA_dom_sf"/>
</dbReference>
<dbReference type="Proteomes" id="UP000325785">
    <property type="component" value="Plasmid pRIdsm_02"/>
</dbReference>
<evidence type="ECO:0000313" key="2">
    <source>
        <dbReference type="EMBL" id="QEW30003.1"/>
    </source>
</evidence>
<feature type="domain" description="HMA" evidence="1">
    <location>
        <begin position="9"/>
        <end position="33"/>
    </location>
</feature>
<dbReference type="Gene3D" id="3.30.70.100">
    <property type="match status" value="1"/>
</dbReference>
<protein>
    <submittedName>
        <fullName evidence="2">Heavy-metal-associated domain protein</fullName>
    </submittedName>
</protein>
<dbReference type="SUPFAM" id="SSF55008">
    <property type="entry name" value="HMA, heavy metal-associated domain"/>
    <property type="match status" value="1"/>
</dbReference>
<accession>A0A5P3AMT4</accession>
<dbReference type="CDD" id="cd00371">
    <property type="entry name" value="HMA"/>
    <property type="match status" value="1"/>
</dbReference>
<geneLocation type="plasmid" evidence="3">
    <name>pridsm_02</name>
</geneLocation>
<dbReference type="Pfam" id="PF00403">
    <property type="entry name" value="HMA"/>
    <property type="match status" value="1"/>
</dbReference>
<dbReference type="GO" id="GO:0046872">
    <property type="term" value="F:metal ion binding"/>
    <property type="evidence" value="ECO:0007669"/>
    <property type="project" value="InterPro"/>
</dbReference>
<evidence type="ECO:0000259" key="1">
    <source>
        <dbReference type="Pfam" id="PF00403"/>
    </source>
</evidence>
<dbReference type="AlphaFoldDB" id="A0A5P3AMT4"/>
<dbReference type="KEGG" id="rid:RIdsm_05849"/>
<keyword evidence="2" id="KW-0614">Plasmid</keyword>
<evidence type="ECO:0000313" key="3">
    <source>
        <dbReference type="Proteomes" id="UP000325785"/>
    </source>
</evidence>
<organism evidence="2 3">
    <name type="scientific">Roseovarius indicus</name>
    <dbReference type="NCBI Taxonomy" id="540747"/>
    <lineage>
        <taxon>Bacteria</taxon>
        <taxon>Pseudomonadati</taxon>
        <taxon>Pseudomonadota</taxon>
        <taxon>Alphaproteobacteria</taxon>
        <taxon>Rhodobacterales</taxon>
        <taxon>Roseobacteraceae</taxon>
        <taxon>Roseovarius</taxon>
    </lineage>
</organism>
<dbReference type="RefSeq" id="WP_276509285.1">
    <property type="nucleotide sequence ID" value="NZ_CP031600.1"/>
</dbReference>
<reference evidence="2 3" key="1">
    <citation type="submission" date="2018-08" db="EMBL/GenBank/DDBJ databases">
        <title>Genetic Globetrotter - A new plasmid hitch-hiking vast phylogenetic and geographic distances.</title>
        <authorList>
            <person name="Vollmers J."/>
            <person name="Petersen J."/>
        </authorList>
    </citation>
    <scope>NUCLEOTIDE SEQUENCE [LARGE SCALE GENOMIC DNA]</scope>
    <source>
        <strain evidence="2 3">DSM 26383</strain>
        <plasmid evidence="3">pridsm_02</plasmid>
    </source>
</reference>
<proteinExistence type="predicted"/>
<gene>
    <name evidence="2" type="ORF">RIdsm_05849</name>
</gene>